<protein>
    <submittedName>
        <fullName evidence="1 2">Uncharacterized protein</fullName>
    </submittedName>
</protein>
<dbReference type="VEuPathDB" id="VectorBase:ASIC014219"/>
<evidence type="ECO:0000313" key="3">
    <source>
        <dbReference type="Proteomes" id="UP000030765"/>
    </source>
</evidence>
<dbReference type="AlphaFoldDB" id="A0A084W7M0"/>
<evidence type="ECO:0000313" key="1">
    <source>
        <dbReference type="EMBL" id="KFB46214.1"/>
    </source>
</evidence>
<dbReference type="EnsemblMetazoa" id="ASIC014219-RA">
    <property type="protein sequence ID" value="ASIC014219-PA"/>
    <property type="gene ID" value="ASIC014219"/>
</dbReference>
<accession>A0A084W7M0</accession>
<dbReference type="Proteomes" id="UP000030765">
    <property type="component" value="Unassembled WGS sequence"/>
</dbReference>
<proteinExistence type="predicted"/>
<gene>
    <name evidence="1" type="ORF">ZHAS_00014219</name>
</gene>
<organism evidence="1">
    <name type="scientific">Anopheles sinensis</name>
    <name type="common">Mosquito</name>
    <dbReference type="NCBI Taxonomy" id="74873"/>
    <lineage>
        <taxon>Eukaryota</taxon>
        <taxon>Metazoa</taxon>
        <taxon>Ecdysozoa</taxon>
        <taxon>Arthropoda</taxon>
        <taxon>Hexapoda</taxon>
        <taxon>Insecta</taxon>
        <taxon>Pterygota</taxon>
        <taxon>Neoptera</taxon>
        <taxon>Endopterygota</taxon>
        <taxon>Diptera</taxon>
        <taxon>Nematocera</taxon>
        <taxon>Culicoidea</taxon>
        <taxon>Culicidae</taxon>
        <taxon>Anophelinae</taxon>
        <taxon>Anopheles</taxon>
    </lineage>
</organism>
<evidence type="ECO:0000313" key="2">
    <source>
        <dbReference type="EnsemblMetazoa" id="ASIC014219-PA"/>
    </source>
</evidence>
<dbReference type="EMBL" id="KE525315">
    <property type="protein sequence ID" value="KFB46214.1"/>
    <property type="molecule type" value="Genomic_DNA"/>
</dbReference>
<reference evidence="1 3" key="1">
    <citation type="journal article" date="2014" name="BMC Genomics">
        <title>Genome sequence of Anopheles sinensis provides insight into genetics basis of mosquito competence for malaria parasites.</title>
        <authorList>
            <person name="Zhou D."/>
            <person name="Zhang D."/>
            <person name="Ding G."/>
            <person name="Shi L."/>
            <person name="Hou Q."/>
            <person name="Ye Y."/>
            <person name="Xu Y."/>
            <person name="Zhou H."/>
            <person name="Xiong C."/>
            <person name="Li S."/>
            <person name="Yu J."/>
            <person name="Hong S."/>
            <person name="Yu X."/>
            <person name="Zou P."/>
            <person name="Chen C."/>
            <person name="Chang X."/>
            <person name="Wang W."/>
            <person name="Lv Y."/>
            <person name="Sun Y."/>
            <person name="Ma L."/>
            <person name="Shen B."/>
            <person name="Zhu C."/>
        </authorList>
    </citation>
    <scope>NUCLEOTIDE SEQUENCE [LARGE SCALE GENOMIC DNA]</scope>
</reference>
<keyword evidence="3" id="KW-1185">Reference proteome</keyword>
<sequence>MAPQPTKVQSLPAVIMDNEQCVSTVTQPTPPSEGSLEKEWQGSTGTIVCVASARGQEKIKPARPIPAGKRCVGEKFSTP</sequence>
<reference evidence="2" key="2">
    <citation type="submission" date="2020-05" db="UniProtKB">
        <authorList>
            <consortium name="EnsemblMetazoa"/>
        </authorList>
    </citation>
    <scope>IDENTIFICATION</scope>
</reference>
<dbReference type="EMBL" id="ATLV01021266">
    <property type="status" value="NOT_ANNOTATED_CDS"/>
    <property type="molecule type" value="Genomic_DNA"/>
</dbReference>
<name>A0A084W7M0_ANOSI</name>